<dbReference type="Gene3D" id="3.40.50.850">
    <property type="entry name" value="Isochorismatase-like"/>
    <property type="match status" value="1"/>
</dbReference>
<feature type="domain" description="HTH merR-type" evidence="3">
    <location>
        <begin position="8"/>
        <end position="77"/>
    </location>
</feature>
<evidence type="ECO:0000256" key="1">
    <source>
        <dbReference type="ARBA" id="ARBA00006336"/>
    </source>
</evidence>
<gene>
    <name evidence="4" type="primary">tipA</name>
    <name evidence="4" type="ORF">ERS852551_01412</name>
</gene>
<dbReference type="InterPro" id="IPR000551">
    <property type="entry name" value="MerR-type_HTH_dom"/>
</dbReference>
<protein>
    <submittedName>
        <fullName evidence="4">HTH-type transcriptional activator tipA</fullName>
    </submittedName>
</protein>
<evidence type="ECO:0000313" key="4">
    <source>
        <dbReference type="EMBL" id="CUP63181.1"/>
    </source>
</evidence>
<dbReference type="Pfam" id="PF13411">
    <property type="entry name" value="MerR_1"/>
    <property type="match status" value="1"/>
</dbReference>
<dbReference type="Gene3D" id="1.10.1660.10">
    <property type="match status" value="1"/>
</dbReference>
<reference evidence="4 5" key="1">
    <citation type="submission" date="2015-09" db="EMBL/GenBank/DDBJ databases">
        <authorList>
            <consortium name="Pathogen Informatics"/>
        </authorList>
    </citation>
    <scope>NUCLEOTIDE SEQUENCE [LARGE SCALE GENOMIC DNA]</scope>
    <source>
        <strain evidence="4 5">2789STDY5834939</strain>
    </source>
</reference>
<dbReference type="InterPro" id="IPR000868">
    <property type="entry name" value="Isochorismatase-like_dom"/>
</dbReference>
<dbReference type="RefSeq" id="WP_006875306.1">
    <property type="nucleotide sequence ID" value="NZ_CABIWA010000011.1"/>
</dbReference>
<sequence>MEQMEQQMVTVKVAAEITGLTIKSIRFYEKVGLIAPARCSSSGYRLYSKEDIFRLQQIRLYREQQFSLDEISEILETPGSRLRGILKRQLYKIENQIQELEHIRLRLNNAITVATCGQSPYQKDALDGIGQHHTAIVGVDLQNDFLEDGALPCRRFYNILQPLSRLFEAGRAANIPIVYVCDSHHPGDSELEIWKEHAMEGTWGAEIVKELAPKPQDYVLKKGYFNAFFQTNLQQTLNKLGTDTIIMVGWRTHVCVAQTVIEAFNQGYQVIIAEDGVDSTTLAEHEFGLNLLRANYEIPTLPCEKIIEYIVKSGKHDSSKVWESPAPQP</sequence>
<dbReference type="SUPFAM" id="SSF46955">
    <property type="entry name" value="Putative DNA-binding domain"/>
    <property type="match status" value="1"/>
</dbReference>
<dbReference type="GO" id="GO:0016787">
    <property type="term" value="F:hydrolase activity"/>
    <property type="evidence" value="ECO:0007669"/>
    <property type="project" value="UniProtKB-KW"/>
</dbReference>
<dbReference type="EMBL" id="CZBE01000008">
    <property type="protein sequence ID" value="CUP63181.1"/>
    <property type="molecule type" value="Genomic_DNA"/>
</dbReference>
<dbReference type="InterPro" id="IPR009061">
    <property type="entry name" value="DNA-bd_dom_put_sf"/>
</dbReference>
<dbReference type="GO" id="GO:0003677">
    <property type="term" value="F:DNA binding"/>
    <property type="evidence" value="ECO:0007669"/>
    <property type="project" value="InterPro"/>
</dbReference>
<accession>A0A174PU97</accession>
<dbReference type="SUPFAM" id="SSF52499">
    <property type="entry name" value="Isochorismatase-like hydrolases"/>
    <property type="match status" value="1"/>
</dbReference>
<dbReference type="Proteomes" id="UP000095765">
    <property type="component" value="Unassembled WGS sequence"/>
</dbReference>
<evidence type="ECO:0000256" key="2">
    <source>
        <dbReference type="ARBA" id="ARBA00022801"/>
    </source>
</evidence>
<proteinExistence type="inferred from homology"/>
<dbReference type="CDD" id="cd01106">
    <property type="entry name" value="HTH_TipAL-Mta"/>
    <property type="match status" value="1"/>
</dbReference>
<name>A0A174PU97_9FIRM</name>
<evidence type="ECO:0000313" key="5">
    <source>
        <dbReference type="Proteomes" id="UP000095765"/>
    </source>
</evidence>
<dbReference type="PANTHER" id="PTHR43540">
    <property type="entry name" value="PEROXYUREIDOACRYLATE/UREIDOACRYLATE AMIDOHYDROLASE-RELATED"/>
    <property type="match status" value="1"/>
</dbReference>
<evidence type="ECO:0000259" key="3">
    <source>
        <dbReference type="PROSITE" id="PS50937"/>
    </source>
</evidence>
<dbReference type="InterPro" id="IPR036380">
    <property type="entry name" value="Isochorismatase-like_sf"/>
</dbReference>
<dbReference type="SMART" id="SM00422">
    <property type="entry name" value="HTH_MERR"/>
    <property type="match status" value="1"/>
</dbReference>
<dbReference type="PANTHER" id="PTHR43540:SF6">
    <property type="entry name" value="ISOCHORISMATASE-LIKE DOMAIN-CONTAINING PROTEIN"/>
    <property type="match status" value="1"/>
</dbReference>
<dbReference type="GO" id="GO:0006355">
    <property type="term" value="P:regulation of DNA-templated transcription"/>
    <property type="evidence" value="ECO:0007669"/>
    <property type="project" value="InterPro"/>
</dbReference>
<comment type="similarity">
    <text evidence="1">Belongs to the isochorismatase family.</text>
</comment>
<dbReference type="GeneID" id="72465442"/>
<dbReference type="AlphaFoldDB" id="A0A174PU97"/>
<dbReference type="PROSITE" id="PS50937">
    <property type="entry name" value="HTH_MERR_2"/>
    <property type="match status" value="1"/>
</dbReference>
<dbReference type="Pfam" id="PF00857">
    <property type="entry name" value="Isochorismatase"/>
    <property type="match status" value="1"/>
</dbReference>
<organism evidence="4 5">
    <name type="scientific">Anaerotruncus colihominis</name>
    <dbReference type="NCBI Taxonomy" id="169435"/>
    <lineage>
        <taxon>Bacteria</taxon>
        <taxon>Bacillati</taxon>
        <taxon>Bacillota</taxon>
        <taxon>Clostridia</taxon>
        <taxon>Eubacteriales</taxon>
        <taxon>Oscillospiraceae</taxon>
        <taxon>Anaerotruncus</taxon>
    </lineage>
</organism>
<dbReference type="InterPro" id="IPR050272">
    <property type="entry name" value="Isochorismatase-like_hydrls"/>
</dbReference>
<keyword evidence="2" id="KW-0378">Hydrolase</keyword>
<dbReference type="CDD" id="cd00431">
    <property type="entry name" value="cysteine_hydrolases"/>
    <property type="match status" value="1"/>
</dbReference>